<organism evidence="2 3">
    <name type="scientific">Microvirga lotononidis</name>
    <dbReference type="NCBI Taxonomy" id="864069"/>
    <lineage>
        <taxon>Bacteria</taxon>
        <taxon>Pseudomonadati</taxon>
        <taxon>Pseudomonadota</taxon>
        <taxon>Alphaproteobacteria</taxon>
        <taxon>Hyphomicrobiales</taxon>
        <taxon>Methylobacteriaceae</taxon>
        <taxon>Microvirga</taxon>
    </lineage>
</organism>
<keyword evidence="3" id="KW-1185">Reference proteome</keyword>
<protein>
    <submittedName>
        <fullName evidence="2">Uncharacterized protein</fullName>
    </submittedName>
</protein>
<evidence type="ECO:0000256" key="1">
    <source>
        <dbReference type="SAM" id="Phobius"/>
    </source>
</evidence>
<name>I4YRN7_9HYPH</name>
<accession>I4YRN7</accession>
<feature type="transmembrane region" description="Helical" evidence="1">
    <location>
        <begin position="12"/>
        <end position="30"/>
    </location>
</feature>
<gene>
    <name evidence="2" type="ORF">MicloDRAFT_00031780</name>
</gene>
<keyword evidence="1" id="KW-0812">Transmembrane</keyword>
<dbReference type="AlphaFoldDB" id="I4YRN7"/>
<dbReference type="HOGENOM" id="CLU_221239_0_0_5"/>
<keyword evidence="1" id="KW-1133">Transmembrane helix</keyword>
<evidence type="ECO:0000313" key="3">
    <source>
        <dbReference type="Proteomes" id="UP000003947"/>
    </source>
</evidence>
<dbReference type="PATRIC" id="fig|864069.3.peg.3451"/>
<sequence>MATTLHTLSLAARVLTGTAFLYLACFLVTLS</sequence>
<dbReference type="EMBL" id="JH660645">
    <property type="protein sequence ID" value="EIM26629.1"/>
    <property type="molecule type" value="Genomic_DNA"/>
</dbReference>
<evidence type="ECO:0000313" key="2">
    <source>
        <dbReference type="EMBL" id="EIM26629.1"/>
    </source>
</evidence>
<keyword evidence="1" id="KW-0472">Membrane</keyword>
<dbReference type="Proteomes" id="UP000003947">
    <property type="component" value="Unassembled WGS sequence"/>
</dbReference>
<reference evidence="2 3" key="1">
    <citation type="submission" date="2012-02" db="EMBL/GenBank/DDBJ databases">
        <title>Improved High-Quality Draft sequence of Microvirga sp. WSM3557.</title>
        <authorList>
            <consortium name="US DOE Joint Genome Institute"/>
            <person name="Lucas S."/>
            <person name="Han J."/>
            <person name="Lapidus A."/>
            <person name="Cheng J.-F."/>
            <person name="Goodwin L."/>
            <person name="Pitluck S."/>
            <person name="Peters L."/>
            <person name="Zhang X."/>
            <person name="Detter J.C."/>
            <person name="Han C."/>
            <person name="Tapia R."/>
            <person name="Land M."/>
            <person name="Hauser L."/>
            <person name="Kyrpides N."/>
            <person name="Ivanova N."/>
            <person name="Pagani I."/>
            <person name="Brau L."/>
            <person name="Yates R."/>
            <person name="O'Hara G."/>
            <person name="Rui T."/>
            <person name="Howieson J."/>
            <person name="Reeve W."/>
            <person name="Woyke T."/>
        </authorList>
    </citation>
    <scope>NUCLEOTIDE SEQUENCE [LARGE SCALE GENOMIC DNA]</scope>
    <source>
        <strain evidence="2 3">WSM3557</strain>
    </source>
</reference>
<proteinExistence type="predicted"/>
<dbReference type="STRING" id="864069.MicloDRAFT_00031780"/>